<protein>
    <submittedName>
        <fullName evidence="2">Uncharacterized protein</fullName>
    </submittedName>
</protein>
<reference evidence="2 3" key="1">
    <citation type="submission" date="2014-11" db="EMBL/GenBank/DDBJ databases">
        <title>A Rickettsiales Symbiont of Amoebae With Ancient Features.</title>
        <authorList>
            <person name="Schulz F."/>
            <person name="Martijn J."/>
            <person name="Wascher F."/>
            <person name="Kostanjsek R."/>
            <person name="Ettema T.J."/>
            <person name="Horn M."/>
        </authorList>
    </citation>
    <scope>NUCLEOTIDE SEQUENCE [LARGE SCALE GENOMIC DNA]</scope>
    <source>
        <strain evidence="2 3">UWC36</strain>
    </source>
</reference>
<feature type="compositionally biased region" description="Basic and acidic residues" evidence="1">
    <location>
        <begin position="273"/>
        <end position="323"/>
    </location>
</feature>
<dbReference type="Proteomes" id="UP000031258">
    <property type="component" value="Unassembled WGS sequence"/>
</dbReference>
<comment type="caution">
    <text evidence="2">The sequence shown here is derived from an EMBL/GenBank/DDBJ whole genome shotgun (WGS) entry which is preliminary data.</text>
</comment>
<dbReference type="OrthoDB" id="9818898at2"/>
<proteinExistence type="predicted"/>
<name>A0A0C1MYN8_9RICK</name>
<dbReference type="STRING" id="86105.NF27_EY01270"/>
<dbReference type="EMBL" id="JSWE01000124">
    <property type="protein sequence ID" value="KIE05031.1"/>
    <property type="molecule type" value="Genomic_DNA"/>
</dbReference>
<dbReference type="AlphaFoldDB" id="A0A0C1MYN8"/>
<dbReference type="RefSeq" id="WP_039457106.1">
    <property type="nucleotide sequence ID" value="NZ_JSWE01000124.1"/>
</dbReference>
<accession>A0A0C1MYN8</accession>
<sequence>MADQKPSFGELKKKYELEDNPNNTIMQKAGNAVYTGFNNLGAALNTVCSAASTGMQKINEWASMPLKYTRKNFTESPSFSRKSLWGVAIAASTALKAVGGLFGIGAASTEAAGHLVHETCILSGAAGRTILRPNELDSYKIAGAALTRVGGEFVMNVTAPIKQLGTEVKDIGNEVKIPLLTQGLRLLGGAVQSFTQMTEGAAQGFRKMAVGDIKEGGKIVGAGALAAGNTVLKDTISVAGDVKRDVMGQDRKDPENSTNKDADKFQKNSRPQDAQKFDEMLREARNDGKVELAKKDDKIKGSHTAKVIDEKGKPPEQDKGGRG</sequence>
<evidence type="ECO:0000313" key="3">
    <source>
        <dbReference type="Proteomes" id="UP000031258"/>
    </source>
</evidence>
<gene>
    <name evidence="2" type="ORF">NF27_EY01270</name>
</gene>
<feature type="compositionally biased region" description="Basic and acidic residues" evidence="1">
    <location>
        <begin position="243"/>
        <end position="266"/>
    </location>
</feature>
<evidence type="ECO:0000313" key="2">
    <source>
        <dbReference type="EMBL" id="KIE05031.1"/>
    </source>
</evidence>
<feature type="region of interest" description="Disordered" evidence="1">
    <location>
        <begin position="243"/>
        <end position="323"/>
    </location>
</feature>
<evidence type="ECO:0000256" key="1">
    <source>
        <dbReference type="SAM" id="MobiDB-lite"/>
    </source>
</evidence>
<organism evidence="2 3">
    <name type="scientific">Candidatus Jidaibacter acanthamoebae</name>
    <dbReference type="NCBI Taxonomy" id="86105"/>
    <lineage>
        <taxon>Bacteria</taxon>
        <taxon>Pseudomonadati</taxon>
        <taxon>Pseudomonadota</taxon>
        <taxon>Alphaproteobacteria</taxon>
        <taxon>Rickettsiales</taxon>
        <taxon>Candidatus Midichloriaceae</taxon>
        <taxon>Candidatus Jidaibacter</taxon>
    </lineage>
</organism>
<keyword evidence="3" id="KW-1185">Reference proteome</keyword>